<reference evidence="1 2" key="1">
    <citation type="journal article" date="2017" name="Front. Genet.">
        <title>Draft sequencing of the heterozygous diploid genome of Satsuma (Citrus unshiu Marc.) using a hybrid assembly approach.</title>
        <authorList>
            <person name="Shimizu T."/>
            <person name="Tanizawa Y."/>
            <person name="Mochizuki T."/>
            <person name="Nagasaki H."/>
            <person name="Yoshioka T."/>
            <person name="Toyoda A."/>
            <person name="Fujiyama A."/>
            <person name="Kaminuma E."/>
            <person name="Nakamura Y."/>
        </authorList>
    </citation>
    <scope>NUCLEOTIDE SEQUENCE [LARGE SCALE GENOMIC DNA]</scope>
    <source>
        <strain evidence="2">cv. Miyagawa wase</strain>
    </source>
</reference>
<evidence type="ECO:0000313" key="2">
    <source>
        <dbReference type="Proteomes" id="UP000236630"/>
    </source>
</evidence>
<organism evidence="1 2">
    <name type="scientific">Citrus unshiu</name>
    <name type="common">Satsuma mandarin</name>
    <name type="synonym">Citrus nobilis var. unshiu</name>
    <dbReference type="NCBI Taxonomy" id="55188"/>
    <lineage>
        <taxon>Eukaryota</taxon>
        <taxon>Viridiplantae</taxon>
        <taxon>Streptophyta</taxon>
        <taxon>Embryophyta</taxon>
        <taxon>Tracheophyta</taxon>
        <taxon>Spermatophyta</taxon>
        <taxon>Magnoliopsida</taxon>
        <taxon>eudicotyledons</taxon>
        <taxon>Gunneridae</taxon>
        <taxon>Pentapetalae</taxon>
        <taxon>rosids</taxon>
        <taxon>malvids</taxon>
        <taxon>Sapindales</taxon>
        <taxon>Rutaceae</taxon>
        <taxon>Aurantioideae</taxon>
        <taxon>Citrus</taxon>
    </lineage>
</organism>
<protein>
    <submittedName>
        <fullName evidence="1">Uncharacterized protein</fullName>
    </submittedName>
</protein>
<keyword evidence="2" id="KW-1185">Reference proteome</keyword>
<evidence type="ECO:0000313" key="1">
    <source>
        <dbReference type="EMBL" id="GAY62251.1"/>
    </source>
</evidence>
<comment type="caution">
    <text evidence="1">The sequence shown here is derived from an EMBL/GenBank/DDBJ whole genome shotgun (WGS) entry which is preliminary data.</text>
</comment>
<accession>A0A2H5QCG0</accession>
<proteinExistence type="predicted"/>
<dbReference type="Proteomes" id="UP000236630">
    <property type="component" value="Unassembled WGS sequence"/>
</dbReference>
<dbReference type="Gene3D" id="3.30.2360.10">
    <property type="entry name" value="Glyceraldehyde-3-phosphate dehydrogenase-like domain"/>
    <property type="match status" value="1"/>
</dbReference>
<gene>
    <name evidence="1" type="ORF">CUMW_216280</name>
</gene>
<dbReference type="EMBL" id="BDQV01000297">
    <property type="protein sequence ID" value="GAY62251.1"/>
    <property type="molecule type" value="Genomic_DNA"/>
</dbReference>
<name>A0A2H5QCG0_CITUN</name>
<sequence length="94" mass="10508">MSSMCSFTIKVGKEVDLGRSLHPFAHKLMLRNMNHDFGSSPVVNVLSQQSAMLENILRACIGLSSSQQNDFGAQVKKFLRRKEEGTTFLFSITN</sequence>
<dbReference type="AlphaFoldDB" id="A0A2H5QCG0"/>